<comment type="catalytic activity">
    <reaction evidence="14">
        <text>2'-deoxyribonucleotide-(2'-deoxyribose 5'-phosphate)-2'-deoxyribonucleotide-DNA = a 3'-end 2'-deoxyribonucleotide-(2,3-dehydro-2,3-deoxyribose 5'-phosphate)-DNA + a 5'-end 5'-phospho-2'-deoxyribonucleoside-DNA + H(+)</text>
        <dbReference type="Rhea" id="RHEA:66592"/>
        <dbReference type="Rhea" id="RHEA-COMP:13180"/>
        <dbReference type="Rhea" id="RHEA-COMP:16897"/>
        <dbReference type="Rhea" id="RHEA-COMP:17067"/>
        <dbReference type="ChEBI" id="CHEBI:15378"/>
        <dbReference type="ChEBI" id="CHEBI:136412"/>
        <dbReference type="ChEBI" id="CHEBI:157695"/>
        <dbReference type="ChEBI" id="CHEBI:167181"/>
        <dbReference type="EC" id="4.2.99.18"/>
    </reaction>
</comment>
<dbReference type="PRINTS" id="PR00870">
    <property type="entry name" value="DNAPOLXBETA"/>
</dbReference>
<dbReference type="SMART" id="SM00278">
    <property type="entry name" value="HhH1"/>
    <property type="match status" value="2"/>
</dbReference>
<comment type="function">
    <text evidence="16">Repair polymerase that plays a key role in base-excision repair. During this process, the damaged base is excised by specific DNA glycosylases, the DNA backbone is nicked at the abasic site by an apurinic/apyrimidic (AP) endonuclease, and POLB removes 5'-deoxyribose-phosphate from the preincised AP site acting as a 5'-deoxyribose-phosphate lyase (5'-dRP lyase); through its DNA polymerase activity, it adds one nucleotide to the 3' end of the arising single-nucleotide gap. Conducts 'gap-filling' DNA synthesis in a stepwise distributive fashion rather than in a processive fashion as for other DNA polymerases. It is also able to cleave sugar-phosphate bonds 3' to an intact AP site, acting as an AP lyase.</text>
</comment>
<dbReference type="InterPro" id="IPR002054">
    <property type="entry name" value="DNA-dir_DNA_pol_X"/>
</dbReference>
<evidence type="ECO:0000256" key="10">
    <source>
        <dbReference type="ARBA" id="ARBA00022932"/>
    </source>
</evidence>
<dbReference type="Pfam" id="PF14791">
    <property type="entry name" value="DNA_pol_B_thumb"/>
    <property type="match status" value="1"/>
</dbReference>
<evidence type="ECO:0000256" key="19">
    <source>
        <dbReference type="RuleBase" id="RU366014"/>
    </source>
</evidence>
<dbReference type="EC" id="2.7.7.7" evidence="19"/>
<keyword evidence="11" id="KW-0915">Sodium</keyword>
<evidence type="ECO:0000256" key="9">
    <source>
        <dbReference type="ARBA" id="ARBA00022843"/>
    </source>
</evidence>
<evidence type="ECO:0000256" key="14">
    <source>
        <dbReference type="ARBA" id="ARBA00044632"/>
    </source>
</evidence>
<evidence type="ECO:0000256" key="15">
    <source>
        <dbReference type="ARBA" id="ARBA00044678"/>
    </source>
</evidence>
<feature type="active site" description="Nucleophile; Schiff-base intermediate with DNA; for 5'-dRP lyase activity" evidence="18">
    <location>
        <position position="267"/>
    </location>
</feature>
<comment type="similarity">
    <text evidence="19">Belongs to the DNA polymerase type-X family.</text>
</comment>
<keyword evidence="5 19" id="KW-0808">Transferase</keyword>
<evidence type="ECO:0000256" key="16">
    <source>
        <dbReference type="ARBA" id="ARBA00045548"/>
    </source>
</evidence>
<dbReference type="InterPro" id="IPR043519">
    <property type="entry name" value="NT_sf"/>
</dbReference>
<evidence type="ECO:0000256" key="1">
    <source>
        <dbReference type="ARBA" id="ARBA00001946"/>
    </source>
</evidence>
<dbReference type="PRINTS" id="PR00869">
    <property type="entry name" value="DNAPOLX"/>
</dbReference>
<evidence type="ECO:0000256" key="7">
    <source>
        <dbReference type="ARBA" id="ARBA00022705"/>
    </source>
</evidence>
<evidence type="ECO:0000256" key="6">
    <source>
        <dbReference type="ARBA" id="ARBA00022695"/>
    </source>
</evidence>
<protein>
    <recommendedName>
        <fullName evidence="19">DNA polymerase</fullName>
        <ecNumber evidence="19">2.7.7.7</ecNumber>
    </recommendedName>
</protein>
<evidence type="ECO:0000256" key="3">
    <source>
        <dbReference type="ARBA" id="ARBA00022481"/>
    </source>
</evidence>
<dbReference type="PANTHER" id="PTHR11276">
    <property type="entry name" value="DNA POLYMERASE TYPE-X FAMILY MEMBER"/>
    <property type="match status" value="1"/>
</dbReference>
<evidence type="ECO:0000313" key="24">
    <source>
        <dbReference type="Proteomes" id="UP000541558"/>
    </source>
</evidence>
<evidence type="ECO:0000256" key="4">
    <source>
        <dbReference type="ARBA" id="ARBA00022634"/>
    </source>
</evidence>
<keyword evidence="12 19" id="KW-0234">DNA repair</keyword>
<dbReference type="Proteomes" id="UP000541558">
    <property type="component" value="Unassembled WGS sequence"/>
</dbReference>
<keyword evidence="10 19" id="KW-0239">DNA-directed DNA polymerase</keyword>
<keyword evidence="3" id="KW-0488">Methylation</keyword>
<feature type="domain" description="DNA-directed DNA polymerase X" evidence="22">
    <location>
        <begin position="203"/>
        <end position="579"/>
    </location>
</feature>
<evidence type="ECO:0000313" key="23">
    <source>
        <dbReference type="EMBL" id="KAF5325582.1"/>
    </source>
</evidence>
<dbReference type="GO" id="GO:0046872">
    <property type="term" value="F:metal ion binding"/>
    <property type="evidence" value="ECO:0007669"/>
    <property type="project" value="UniProtKB-UniRule"/>
</dbReference>
<dbReference type="Gene3D" id="1.10.150.20">
    <property type="entry name" value="5' to 3' exonuclease, C-terminal subdomain"/>
    <property type="match status" value="1"/>
</dbReference>
<dbReference type="Gene3D" id="1.10.150.110">
    <property type="entry name" value="DNA polymerase beta, N-terminal domain-like"/>
    <property type="match status" value="1"/>
</dbReference>
<comment type="cofactor">
    <cofactor evidence="1">
        <name>Mg(2+)</name>
        <dbReference type="ChEBI" id="CHEBI:18420"/>
    </cofactor>
</comment>
<keyword evidence="9" id="KW-0832">Ubl conjugation</keyword>
<evidence type="ECO:0000256" key="12">
    <source>
        <dbReference type="ARBA" id="ARBA00023204"/>
    </source>
</evidence>
<dbReference type="GO" id="GO:0006303">
    <property type="term" value="P:double-strand break repair via nonhomologous end joining"/>
    <property type="evidence" value="ECO:0007669"/>
    <property type="project" value="TreeGrafter"/>
</dbReference>
<evidence type="ECO:0000256" key="8">
    <source>
        <dbReference type="ARBA" id="ARBA00022763"/>
    </source>
</evidence>
<dbReference type="GO" id="GO:0003677">
    <property type="term" value="F:DNA binding"/>
    <property type="evidence" value="ECO:0007669"/>
    <property type="project" value="UniProtKB-UniRule"/>
</dbReference>
<evidence type="ECO:0000256" key="11">
    <source>
        <dbReference type="ARBA" id="ARBA00023053"/>
    </source>
</evidence>
<dbReference type="CDD" id="cd00141">
    <property type="entry name" value="NT_POLXc"/>
    <property type="match status" value="1"/>
</dbReference>
<evidence type="ECO:0000256" key="18">
    <source>
        <dbReference type="PIRSR" id="PIRSR622312-50"/>
    </source>
</evidence>
<dbReference type="InterPro" id="IPR029398">
    <property type="entry name" value="PolB_thumb"/>
</dbReference>
<keyword evidence="24" id="KW-1185">Reference proteome</keyword>
<dbReference type="InterPro" id="IPR018944">
    <property type="entry name" value="DNA_pol_lambd_fingers_domain"/>
</dbReference>
<evidence type="ECO:0000256" key="20">
    <source>
        <dbReference type="SAM" id="MobiDB-lite"/>
    </source>
</evidence>
<dbReference type="OrthoDB" id="205514at2759"/>
<dbReference type="InterPro" id="IPR003583">
    <property type="entry name" value="Hlx-hairpin-Hlx_DNA-bd_motif"/>
</dbReference>
<feature type="domain" description="Helix-hairpin-helix DNA-binding motif class 1" evidence="21">
    <location>
        <begin position="293"/>
        <end position="312"/>
    </location>
</feature>
<dbReference type="InterPro" id="IPR037160">
    <property type="entry name" value="DNA_Pol_thumb_sf"/>
</dbReference>
<reference evidence="23 24" key="1">
    <citation type="journal article" date="2020" name="ISME J.">
        <title>Uncovering the hidden diversity of litter-decomposition mechanisms in mushroom-forming fungi.</title>
        <authorList>
            <person name="Floudas D."/>
            <person name="Bentzer J."/>
            <person name="Ahren D."/>
            <person name="Johansson T."/>
            <person name="Persson P."/>
            <person name="Tunlid A."/>
        </authorList>
    </citation>
    <scope>NUCLEOTIDE SEQUENCE [LARGE SCALE GENOMIC DNA]</scope>
    <source>
        <strain evidence="23 24">CBS 175.51</strain>
    </source>
</reference>
<dbReference type="Pfam" id="PF14716">
    <property type="entry name" value="HHH_8"/>
    <property type="match status" value="1"/>
</dbReference>
<organism evidence="23 24">
    <name type="scientific">Ephemerocybe angulata</name>
    <dbReference type="NCBI Taxonomy" id="980116"/>
    <lineage>
        <taxon>Eukaryota</taxon>
        <taxon>Fungi</taxon>
        <taxon>Dikarya</taxon>
        <taxon>Basidiomycota</taxon>
        <taxon>Agaricomycotina</taxon>
        <taxon>Agaricomycetes</taxon>
        <taxon>Agaricomycetidae</taxon>
        <taxon>Agaricales</taxon>
        <taxon>Agaricineae</taxon>
        <taxon>Psathyrellaceae</taxon>
        <taxon>Ephemerocybe</taxon>
    </lineage>
</organism>
<keyword evidence="13" id="KW-0456">Lyase</keyword>
<dbReference type="InterPro" id="IPR022312">
    <property type="entry name" value="DNA_pol_X"/>
</dbReference>
<dbReference type="Pfam" id="PF10391">
    <property type="entry name" value="DNA_pol_lambd_f"/>
    <property type="match status" value="1"/>
</dbReference>
<evidence type="ECO:0000256" key="13">
    <source>
        <dbReference type="ARBA" id="ARBA00023239"/>
    </source>
</evidence>
<dbReference type="SUPFAM" id="SSF81301">
    <property type="entry name" value="Nucleotidyltransferase"/>
    <property type="match status" value="1"/>
</dbReference>
<evidence type="ECO:0000259" key="21">
    <source>
        <dbReference type="SMART" id="SM00278"/>
    </source>
</evidence>
<dbReference type="PANTHER" id="PTHR11276:SF28">
    <property type="entry name" value="DNA POLYMERASE LAMBDA"/>
    <property type="match status" value="1"/>
</dbReference>
<keyword evidence="7" id="KW-0235">DNA replication</keyword>
<dbReference type="GO" id="GO:0005634">
    <property type="term" value="C:nucleus"/>
    <property type="evidence" value="ECO:0007669"/>
    <property type="project" value="UniProtKB-SubCell"/>
</dbReference>
<dbReference type="InterPro" id="IPR002008">
    <property type="entry name" value="DNA_pol_X_beta-like"/>
</dbReference>
<evidence type="ECO:0000256" key="2">
    <source>
        <dbReference type="ARBA" id="ARBA00004496"/>
    </source>
</evidence>
<feature type="compositionally biased region" description="Low complexity" evidence="20">
    <location>
        <begin position="30"/>
        <end position="39"/>
    </location>
</feature>
<comment type="caution">
    <text evidence="23">The sequence shown here is derived from an EMBL/GenBank/DDBJ whole genome shotgun (WGS) entry which is preliminary data.</text>
</comment>
<comment type="subcellular location">
    <subcellularLocation>
        <location evidence="2">Cytoplasm</location>
    </subcellularLocation>
    <subcellularLocation>
        <location evidence="19">Nucleus</location>
    </subcellularLocation>
</comment>
<dbReference type="SMART" id="SM00483">
    <property type="entry name" value="POLXc"/>
    <property type="match status" value="1"/>
</dbReference>
<comment type="catalytic activity">
    <reaction evidence="17 19">
        <text>DNA(n) + a 2'-deoxyribonucleoside 5'-triphosphate = DNA(n+1) + diphosphate</text>
        <dbReference type="Rhea" id="RHEA:22508"/>
        <dbReference type="Rhea" id="RHEA-COMP:17339"/>
        <dbReference type="Rhea" id="RHEA-COMP:17340"/>
        <dbReference type="ChEBI" id="CHEBI:33019"/>
        <dbReference type="ChEBI" id="CHEBI:61560"/>
        <dbReference type="ChEBI" id="CHEBI:173112"/>
        <dbReference type="EC" id="2.7.7.7"/>
    </reaction>
</comment>
<evidence type="ECO:0000256" key="17">
    <source>
        <dbReference type="ARBA" id="ARBA00049244"/>
    </source>
</evidence>
<dbReference type="InterPro" id="IPR027421">
    <property type="entry name" value="DNA_pol_lamdba_lyase_dom_sf"/>
</dbReference>
<gene>
    <name evidence="23" type="ORF">D9611_000295</name>
</gene>
<dbReference type="Gene3D" id="3.30.210.10">
    <property type="entry name" value="DNA polymerase, thumb domain"/>
    <property type="match status" value="1"/>
</dbReference>
<comment type="function">
    <text evidence="19">DNA polymerase that functions in several pathways of DNA repair. Involved in base excision repair (BER) responsible for repair of lesions that give rise to abasic (AP) sites in DNA. Also contributes to DNA double-strand break repair by non-homologous end joining and homologous recombination. Has both template-dependent and template-independent (terminal transferase) DNA polymerase activities. Has also a 5'-deoxyribose-5-phosphate lyase (dRP lyase) activity.</text>
</comment>
<dbReference type="Gene3D" id="3.30.460.10">
    <property type="entry name" value="Beta Polymerase, domain 2"/>
    <property type="match status" value="1"/>
</dbReference>
<comment type="catalytic activity">
    <reaction evidence="15">
        <text>a 5'-end 2'-deoxyribose-2'-deoxyribonucleotide-DNA = (2E,4S)-4-hydroxypenten-2-al-5-phosphate + a 5'-end 5'-phospho-2'-deoxyribonucleoside-DNA + H(+)</text>
        <dbReference type="Rhea" id="RHEA:76255"/>
        <dbReference type="Rhea" id="RHEA-COMP:13180"/>
        <dbReference type="Rhea" id="RHEA-COMP:18657"/>
        <dbReference type="ChEBI" id="CHEBI:15378"/>
        <dbReference type="ChEBI" id="CHEBI:136412"/>
        <dbReference type="ChEBI" id="CHEBI:195194"/>
        <dbReference type="ChEBI" id="CHEBI:195195"/>
    </reaction>
</comment>
<dbReference type="GO" id="GO:0003887">
    <property type="term" value="F:DNA-directed DNA polymerase activity"/>
    <property type="evidence" value="ECO:0007669"/>
    <property type="project" value="UniProtKB-UniRule"/>
</dbReference>
<keyword evidence="19" id="KW-0539">Nucleus</keyword>
<dbReference type="AlphaFoldDB" id="A0A8H5BNV3"/>
<feature type="domain" description="Helix-hairpin-helix DNA-binding motif class 1" evidence="21">
    <location>
        <begin position="252"/>
        <end position="271"/>
    </location>
</feature>
<dbReference type="GO" id="GO:0140078">
    <property type="term" value="F:class I DNA-(apurinic or apyrimidinic site) endonuclease activity"/>
    <property type="evidence" value="ECO:0007669"/>
    <property type="project" value="UniProtKB-EC"/>
</dbReference>
<dbReference type="GO" id="GO:0005737">
    <property type="term" value="C:cytoplasm"/>
    <property type="evidence" value="ECO:0007669"/>
    <property type="project" value="UniProtKB-SubCell"/>
</dbReference>
<keyword evidence="6 19" id="KW-0548">Nucleotidyltransferase</keyword>
<evidence type="ECO:0000256" key="5">
    <source>
        <dbReference type="ARBA" id="ARBA00022679"/>
    </source>
</evidence>
<dbReference type="SUPFAM" id="SSF81585">
    <property type="entry name" value="PsbU/PolX domain-like"/>
    <property type="match status" value="1"/>
</dbReference>
<dbReference type="Pfam" id="PF14792">
    <property type="entry name" value="DNA_pol_B_palm"/>
    <property type="match status" value="1"/>
</dbReference>
<accession>A0A8H5BNV3</accession>
<dbReference type="SUPFAM" id="SSF47802">
    <property type="entry name" value="DNA polymerase beta, N-terminal domain-like"/>
    <property type="match status" value="1"/>
</dbReference>
<dbReference type="InterPro" id="IPR010996">
    <property type="entry name" value="HHH_MUS81"/>
</dbReference>
<name>A0A8H5BNV3_9AGAR</name>
<dbReference type="InterPro" id="IPR028207">
    <property type="entry name" value="DNA_pol_B_palm_palm"/>
</dbReference>
<dbReference type="EMBL" id="JAACJK010000163">
    <property type="protein sequence ID" value="KAF5325582.1"/>
    <property type="molecule type" value="Genomic_DNA"/>
</dbReference>
<feature type="region of interest" description="Disordered" evidence="20">
    <location>
        <begin position="1"/>
        <end position="39"/>
    </location>
</feature>
<keyword evidence="8 19" id="KW-0227">DNA damage</keyword>
<proteinExistence type="inferred from homology"/>
<sequence length="582" mass="65465">MPSKRFQHSSASSSDDDRPSPRKRARRRSSSGPSGSDSGTEGKVLGIYIVQAKLDSATINELYRLVDEHAPKSGSESSLQLELCSDVKDAQVIITAIRMRRRFERHVDWDIAKLKAIVTPEWLIESAKAGRPLPCGDFAALSELEEETIHNCPDHQEGCDCGKSNPSIQSPLNASPSVRPTDPSVFQNWRARYAVQRASPLVCPNQGLANELSILRRARELEGLEKNALAYERAIGMIKSYPHRITRESFKSDISKLPGFGGKTASKVLEYIETGSIPEAQTTLTSERYQSLSLFASIYGIGPTKARQFYDMGMRSIEDLERYYDVAPGATLKTPAELDEFMREMEAEVAFTPNGKRVRREGTVPDITVPVALALRGELDAPIPRDEVEEMRDVVMRELAELQPGCVSTIVGGYRRGKPMSNDADIVISHEDWEKGKTLIPGLCKRLCARLYQKGLVTHVMHLSGFHGYNALRTEHWDSLEKALTVFKLKPIPENPVRIHRRLDLIFALPESYWTAVIGWTGSKMFQRDLRLWAKQEKGMKFDSVALTRRHDTRRFLPKSEKEVFDILGLPWIDPTMRNADA</sequence>
<keyword evidence="4" id="KW-0237">DNA synthesis</keyword>
<evidence type="ECO:0000259" key="22">
    <source>
        <dbReference type="SMART" id="SM00483"/>
    </source>
</evidence>
<dbReference type="FunFam" id="3.30.210.10:FF:000005">
    <property type="entry name" value="DNA polymerase IV"/>
    <property type="match status" value="1"/>
</dbReference>